<evidence type="ECO:0000313" key="2">
    <source>
        <dbReference type="EMBL" id="EAR49685.1"/>
    </source>
</evidence>
<organism evidence="2 3">
    <name type="scientific">Oceanicola granulosus (strain ATCC BAA-861 / DSM 15982 / KCTC 12143 / HTCC2516)</name>
    <dbReference type="NCBI Taxonomy" id="314256"/>
    <lineage>
        <taxon>Bacteria</taxon>
        <taxon>Pseudomonadati</taxon>
        <taxon>Pseudomonadota</taxon>
        <taxon>Alphaproteobacteria</taxon>
        <taxon>Rhodobacterales</taxon>
        <taxon>Roseobacteraceae</taxon>
        <taxon>Oceanicola</taxon>
    </lineage>
</organism>
<evidence type="ECO:0000313" key="3">
    <source>
        <dbReference type="Proteomes" id="UP000003635"/>
    </source>
</evidence>
<protein>
    <submittedName>
        <fullName evidence="2">Uncharacterized protein</fullName>
    </submittedName>
</protein>
<gene>
    <name evidence="2" type="ORF">OG2516_03483</name>
</gene>
<sequence length="55" mass="6254">MSREAGLFEASPDQSPDIDRLTSTDAREARRARAKQITRRKRTFHEIIQVTLAGV</sequence>
<accession>Q2CAI9</accession>
<dbReference type="Proteomes" id="UP000003635">
    <property type="component" value="Unassembled WGS sequence"/>
</dbReference>
<keyword evidence="3" id="KW-1185">Reference proteome</keyword>
<reference evidence="2 3" key="1">
    <citation type="journal article" date="2010" name="J. Bacteriol.">
        <title>Genome sequences of Oceanicola granulosus HTCC2516(T) and Oceanicola batsensis HTCC2597(TDelta).</title>
        <authorList>
            <person name="Thrash J.C."/>
            <person name="Cho J.C."/>
            <person name="Vergin K.L."/>
            <person name="Giovannoni S.J."/>
        </authorList>
    </citation>
    <scope>NUCLEOTIDE SEQUENCE [LARGE SCALE GENOMIC DNA]</scope>
    <source>
        <strain evidence="3">ATCC BAA-861 / DSM 15982 / KCTC 12143 / HTCC2516</strain>
    </source>
</reference>
<dbReference type="EMBL" id="AAOT01000052">
    <property type="protein sequence ID" value="EAR49685.1"/>
    <property type="molecule type" value="Genomic_DNA"/>
</dbReference>
<feature type="compositionally biased region" description="Basic and acidic residues" evidence="1">
    <location>
        <begin position="17"/>
        <end position="31"/>
    </location>
</feature>
<comment type="caution">
    <text evidence="2">The sequence shown here is derived from an EMBL/GenBank/DDBJ whole genome shotgun (WGS) entry which is preliminary data.</text>
</comment>
<proteinExistence type="predicted"/>
<feature type="region of interest" description="Disordered" evidence="1">
    <location>
        <begin position="1"/>
        <end position="37"/>
    </location>
</feature>
<name>Q2CAI9_OCEGH</name>
<dbReference type="AlphaFoldDB" id="Q2CAI9"/>
<evidence type="ECO:0000256" key="1">
    <source>
        <dbReference type="SAM" id="MobiDB-lite"/>
    </source>
</evidence>
<dbReference type="STRING" id="314256.OG2516_03483"/>
<dbReference type="HOGENOM" id="CLU_3027825_0_0_5"/>